<proteinExistence type="inferred from homology"/>
<dbReference type="RefSeq" id="WP_212756935.1">
    <property type="nucleotide sequence ID" value="NZ_CP053069.1"/>
</dbReference>
<evidence type="ECO:0000313" key="4">
    <source>
        <dbReference type="Proteomes" id="UP000501534"/>
    </source>
</evidence>
<dbReference type="SUPFAM" id="SSF53850">
    <property type="entry name" value="Periplasmic binding protein-like II"/>
    <property type="match status" value="1"/>
</dbReference>
<dbReference type="Proteomes" id="UP000501534">
    <property type="component" value="Chromosome"/>
</dbReference>
<dbReference type="Gene3D" id="3.40.190.10">
    <property type="entry name" value="Periplasmic binding protein-like II"/>
    <property type="match status" value="1"/>
</dbReference>
<comment type="similarity">
    <text evidence="1">Belongs to the UPF0065 (bug) family.</text>
</comment>
<keyword evidence="4" id="KW-1185">Reference proteome</keyword>
<dbReference type="PANTHER" id="PTHR42928:SF5">
    <property type="entry name" value="BLR1237 PROTEIN"/>
    <property type="match status" value="1"/>
</dbReference>
<feature type="signal peptide" evidence="2">
    <location>
        <begin position="1"/>
        <end position="18"/>
    </location>
</feature>
<dbReference type="EMBL" id="CP053069">
    <property type="protein sequence ID" value="QJR09832.1"/>
    <property type="molecule type" value="Genomic_DNA"/>
</dbReference>
<dbReference type="CDD" id="cd13578">
    <property type="entry name" value="PBP2_Bug27"/>
    <property type="match status" value="1"/>
</dbReference>
<evidence type="ECO:0000313" key="3">
    <source>
        <dbReference type="EMBL" id="QJR09832.1"/>
    </source>
</evidence>
<dbReference type="KEGG" id="uru:DSM104443_00882"/>
<protein>
    <recommendedName>
        <fullName evidence="5">Tripartite-type tricarboxylate transporter receptor subunit TctC</fullName>
    </recommendedName>
</protein>
<reference evidence="3 4" key="1">
    <citation type="submission" date="2020-04" db="EMBL/GenBank/DDBJ databases">
        <title>Usitatibacter rugosus gen. nov., sp. nov. and Usitatibacter palustris sp. nov., novel members of Usitatibacteraceae fam. nov. within the order Nitrosomonadales isolated from soil.</title>
        <authorList>
            <person name="Huber K.J."/>
            <person name="Neumann-Schaal M."/>
            <person name="Geppert A."/>
            <person name="Luckner M."/>
            <person name="Wanner G."/>
            <person name="Overmann J."/>
        </authorList>
    </citation>
    <scope>NUCLEOTIDE SEQUENCE [LARGE SCALE GENOMIC DNA]</scope>
    <source>
        <strain evidence="3 4">0125_3</strain>
    </source>
</reference>
<dbReference type="InterPro" id="IPR005064">
    <property type="entry name" value="BUG"/>
</dbReference>
<feature type="chain" id="PRO_5027080864" description="Tripartite-type tricarboxylate transporter receptor subunit TctC" evidence="2">
    <location>
        <begin position="19"/>
        <end position="318"/>
    </location>
</feature>
<gene>
    <name evidence="3" type="ORF">DSM104443_00882</name>
</gene>
<evidence type="ECO:0000256" key="1">
    <source>
        <dbReference type="ARBA" id="ARBA00006987"/>
    </source>
</evidence>
<accession>A0A6M4GRT5</accession>
<sequence length="318" mass="32964">MNRVAALLAMAFVGIAAAQSPWPAQPVKIIVPYSPGGTVDFSARLMGNKLTEQLGKAFVVENKTGASGTIGVNAVAKAAPDGYTILANDTSYAMVPALFAKLTWDHANDIVPVTTIITTPVVLVVPATSPYKTVQELLAAAKKEPGKLNYGSGGIGSSTHMNAEFFKKEAKVDIAHIPYKGAGEAMTGIISSQVDVLIAASPTAMGQIAGGKIRPLAISGDKRSAAFPGVPTFAEAGLPGYTATGWFGFAVPKGTSKEIIAKLYAETVKGLQDPAIKAKILEQGAEPGGMPPDQFALFIVNETKKWGDIAKAAGVKPE</sequence>
<keyword evidence="2" id="KW-0732">Signal</keyword>
<dbReference type="Pfam" id="PF03401">
    <property type="entry name" value="TctC"/>
    <property type="match status" value="1"/>
</dbReference>
<dbReference type="AlphaFoldDB" id="A0A6M4GRT5"/>
<dbReference type="PIRSF" id="PIRSF017082">
    <property type="entry name" value="YflP"/>
    <property type="match status" value="1"/>
</dbReference>
<evidence type="ECO:0000256" key="2">
    <source>
        <dbReference type="SAM" id="SignalP"/>
    </source>
</evidence>
<dbReference type="Gene3D" id="3.40.190.150">
    <property type="entry name" value="Bordetella uptake gene, domain 1"/>
    <property type="match status" value="1"/>
</dbReference>
<name>A0A6M4GRT5_9PROT</name>
<dbReference type="InterPro" id="IPR042100">
    <property type="entry name" value="Bug_dom1"/>
</dbReference>
<dbReference type="PANTHER" id="PTHR42928">
    <property type="entry name" value="TRICARBOXYLATE-BINDING PROTEIN"/>
    <property type="match status" value="1"/>
</dbReference>
<evidence type="ECO:0008006" key="5">
    <source>
        <dbReference type="Google" id="ProtNLM"/>
    </source>
</evidence>
<organism evidence="3 4">
    <name type="scientific">Usitatibacter rugosus</name>
    <dbReference type="NCBI Taxonomy" id="2732067"/>
    <lineage>
        <taxon>Bacteria</taxon>
        <taxon>Pseudomonadati</taxon>
        <taxon>Pseudomonadota</taxon>
        <taxon>Betaproteobacteria</taxon>
        <taxon>Nitrosomonadales</taxon>
        <taxon>Usitatibacteraceae</taxon>
        <taxon>Usitatibacter</taxon>
    </lineage>
</organism>